<dbReference type="Proteomes" id="UP000053029">
    <property type="component" value="Unassembled WGS sequence"/>
</dbReference>
<proteinExistence type="inferred from homology"/>
<evidence type="ECO:0000313" key="5">
    <source>
        <dbReference type="EMBL" id="KIW86000.1"/>
    </source>
</evidence>
<dbReference type="CDD" id="cd22887">
    <property type="entry name" value="Atg16_CCD"/>
    <property type="match status" value="1"/>
</dbReference>
<feature type="domain" description="Autophagy-related protein 16" evidence="4">
    <location>
        <begin position="7"/>
        <end position="208"/>
    </location>
</feature>
<organism evidence="5 6">
    <name type="scientific">Fonsecaea pedrosoi CBS 271.37</name>
    <dbReference type="NCBI Taxonomy" id="1442368"/>
    <lineage>
        <taxon>Eukaryota</taxon>
        <taxon>Fungi</taxon>
        <taxon>Dikarya</taxon>
        <taxon>Ascomycota</taxon>
        <taxon>Pezizomycotina</taxon>
        <taxon>Eurotiomycetes</taxon>
        <taxon>Chaetothyriomycetidae</taxon>
        <taxon>Chaetothyriales</taxon>
        <taxon>Herpotrichiellaceae</taxon>
        <taxon>Fonsecaea</taxon>
    </lineage>
</organism>
<dbReference type="VEuPathDB" id="FungiDB:Z517_01394"/>
<evidence type="ECO:0000256" key="3">
    <source>
        <dbReference type="SAM" id="MobiDB-lite"/>
    </source>
</evidence>
<sequence length="214" mass="24019">MATWKEQYLAALHARDSVEKANLPLYDYCTKLADERAELQKKARLAERASSSENTPAPEPVASPGWGIRRVTSPSVQGTRPDSPSATSATLAQLRQDLSKAQTERADLQSRLDTALRELEALKGKSKADTKRITQLNASISQLTIKLRDRDEELRGKAKLIEDVQDENVTLNLELHMAEERAQRFEKDNKELVERLMAIKGKEADMMNEEGKFG</sequence>
<evidence type="ECO:0000313" key="6">
    <source>
        <dbReference type="Proteomes" id="UP000053029"/>
    </source>
</evidence>
<dbReference type="STRING" id="1442368.A0A0D2H589"/>
<reference evidence="5 6" key="1">
    <citation type="submission" date="2015-01" db="EMBL/GenBank/DDBJ databases">
        <title>The Genome Sequence of Fonsecaea pedrosoi CBS 271.37.</title>
        <authorList>
            <consortium name="The Broad Institute Genomics Platform"/>
            <person name="Cuomo C."/>
            <person name="de Hoog S."/>
            <person name="Gorbushina A."/>
            <person name="Stielow B."/>
            <person name="Teixiera M."/>
            <person name="Abouelleil A."/>
            <person name="Chapman S.B."/>
            <person name="Priest M."/>
            <person name="Young S.K."/>
            <person name="Wortman J."/>
            <person name="Nusbaum C."/>
            <person name="Birren B."/>
        </authorList>
    </citation>
    <scope>NUCLEOTIDE SEQUENCE [LARGE SCALE GENOMIC DNA]</scope>
    <source>
        <strain evidence="5 6">CBS 271.37</strain>
    </source>
</reference>
<dbReference type="RefSeq" id="XP_013289808.1">
    <property type="nucleotide sequence ID" value="XM_013434354.1"/>
</dbReference>
<feature type="compositionally biased region" description="Polar residues" evidence="3">
    <location>
        <begin position="72"/>
        <end position="88"/>
    </location>
</feature>
<keyword evidence="6" id="KW-1185">Reference proteome</keyword>
<feature type="coiled-coil region" evidence="2">
    <location>
        <begin position="161"/>
        <end position="202"/>
    </location>
</feature>
<feature type="coiled-coil region" evidence="2">
    <location>
        <begin position="91"/>
        <end position="125"/>
    </location>
</feature>
<dbReference type="GeneID" id="25300884"/>
<dbReference type="Gene3D" id="1.20.5.170">
    <property type="match status" value="1"/>
</dbReference>
<name>A0A0D2H589_9EURO</name>
<feature type="region of interest" description="Disordered" evidence="3">
    <location>
        <begin position="39"/>
        <end position="88"/>
    </location>
</feature>
<dbReference type="Pfam" id="PF08614">
    <property type="entry name" value="ATG16"/>
    <property type="match status" value="1"/>
</dbReference>
<dbReference type="EMBL" id="KN846969">
    <property type="protein sequence ID" value="KIW86000.1"/>
    <property type="molecule type" value="Genomic_DNA"/>
</dbReference>
<evidence type="ECO:0000256" key="1">
    <source>
        <dbReference type="ARBA" id="ARBA00005331"/>
    </source>
</evidence>
<dbReference type="HOGENOM" id="CLU_082752_0_0_1"/>
<protein>
    <recommendedName>
        <fullName evidence="4">Autophagy-related protein 16 domain-containing protein</fullName>
    </recommendedName>
</protein>
<gene>
    <name evidence="5" type="ORF">Z517_01394</name>
</gene>
<dbReference type="AlphaFoldDB" id="A0A0D2H589"/>
<dbReference type="InterPro" id="IPR013923">
    <property type="entry name" value="Autophagy-rel_prot_16_dom"/>
</dbReference>
<dbReference type="OrthoDB" id="8949486at2759"/>
<comment type="similarity">
    <text evidence="1">Belongs to the ATG16 family.</text>
</comment>
<accession>A0A0D2H589</accession>
<evidence type="ECO:0000256" key="2">
    <source>
        <dbReference type="SAM" id="Coils"/>
    </source>
</evidence>
<evidence type="ECO:0000259" key="4">
    <source>
        <dbReference type="Pfam" id="PF08614"/>
    </source>
</evidence>
<keyword evidence="2" id="KW-0175">Coiled coil</keyword>